<dbReference type="AlphaFoldDB" id="A0A0C9W2W2"/>
<gene>
    <name evidence="1" type="ORF">M422DRAFT_250418</name>
</gene>
<organism evidence="1 2">
    <name type="scientific">Sphaerobolus stellatus (strain SS14)</name>
    <dbReference type="NCBI Taxonomy" id="990650"/>
    <lineage>
        <taxon>Eukaryota</taxon>
        <taxon>Fungi</taxon>
        <taxon>Dikarya</taxon>
        <taxon>Basidiomycota</taxon>
        <taxon>Agaricomycotina</taxon>
        <taxon>Agaricomycetes</taxon>
        <taxon>Phallomycetidae</taxon>
        <taxon>Geastrales</taxon>
        <taxon>Sphaerobolaceae</taxon>
        <taxon>Sphaerobolus</taxon>
    </lineage>
</organism>
<dbReference type="Proteomes" id="UP000054279">
    <property type="component" value="Unassembled WGS sequence"/>
</dbReference>
<name>A0A0C9W2W2_SPHS4</name>
<proteinExistence type="predicted"/>
<protein>
    <submittedName>
        <fullName evidence="1">Uncharacterized protein</fullName>
    </submittedName>
</protein>
<sequence length="99" mass="11058">MGILYEEELAELTALFDNLPQNIPQYPSNSTLPPEIDQDFLQDEGAWVTFNNTMDSAFGDKTNDLKIAERGSGLNETISLIFLEKGSSQARNHLYPYGS</sequence>
<reference evidence="1 2" key="1">
    <citation type="submission" date="2014-06" db="EMBL/GenBank/DDBJ databases">
        <title>Evolutionary Origins and Diversification of the Mycorrhizal Mutualists.</title>
        <authorList>
            <consortium name="DOE Joint Genome Institute"/>
            <consortium name="Mycorrhizal Genomics Consortium"/>
            <person name="Kohler A."/>
            <person name="Kuo A."/>
            <person name="Nagy L.G."/>
            <person name="Floudas D."/>
            <person name="Copeland A."/>
            <person name="Barry K.W."/>
            <person name="Cichocki N."/>
            <person name="Veneault-Fourrey C."/>
            <person name="LaButti K."/>
            <person name="Lindquist E.A."/>
            <person name="Lipzen A."/>
            <person name="Lundell T."/>
            <person name="Morin E."/>
            <person name="Murat C."/>
            <person name="Riley R."/>
            <person name="Ohm R."/>
            <person name="Sun H."/>
            <person name="Tunlid A."/>
            <person name="Henrissat B."/>
            <person name="Grigoriev I.V."/>
            <person name="Hibbett D.S."/>
            <person name="Martin F."/>
        </authorList>
    </citation>
    <scope>NUCLEOTIDE SEQUENCE [LARGE SCALE GENOMIC DNA]</scope>
    <source>
        <strain evidence="1 2">SS14</strain>
    </source>
</reference>
<accession>A0A0C9W2W2</accession>
<keyword evidence="2" id="KW-1185">Reference proteome</keyword>
<evidence type="ECO:0000313" key="2">
    <source>
        <dbReference type="Proteomes" id="UP000054279"/>
    </source>
</evidence>
<dbReference type="EMBL" id="KN837109">
    <property type="protein sequence ID" value="KIJ45995.1"/>
    <property type="molecule type" value="Genomic_DNA"/>
</dbReference>
<dbReference type="HOGENOM" id="CLU_2321859_0_0_1"/>
<evidence type="ECO:0000313" key="1">
    <source>
        <dbReference type="EMBL" id="KIJ45995.1"/>
    </source>
</evidence>